<keyword evidence="4" id="KW-0804">Transcription</keyword>
<dbReference type="SUPFAM" id="SSF88946">
    <property type="entry name" value="Sigma2 domain of RNA polymerase sigma factors"/>
    <property type="match status" value="1"/>
</dbReference>
<reference evidence="8 9" key="1">
    <citation type="submission" date="2017-09" db="EMBL/GenBank/DDBJ databases">
        <authorList>
            <person name="Lee N."/>
            <person name="Cho B.-K."/>
        </authorList>
    </citation>
    <scope>NUCLEOTIDE SEQUENCE [LARGE SCALE GENOMIC DNA]</scope>
    <source>
        <strain evidence="8 9">ATCC 12769</strain>
    </source>
</reference>
<dbReference type="GO" id="GO:0006352">
    <property type="term" value="P:DNA-templated transcription initiation"/>
    <property type="evidence" value="ECO:0007669"/>
    <property type="project" value="InterPro"/>
</dbReference>
<dbReference type="InterPro" id="IPR013324">
    <property type="entry name" value="RNA_pol_sigma_r3/r4-like"/>
</dbReference>
<dbReference type="Gene3D" id="1.10.1740.10">
    <property type="match status" value="1"/>
</dbReference>
<dbReference type="InterPro" id="IPR013249">
    <property type="entry name" value="RNA_pol_sigma70_r4_t2"/>
</dbReference>
<accession>A0A5J6FI89</accession>
<dbReference type="Proteomes" id="UP000326178">
    <property type="component" value="Chromosome"/>
</dbReference>
<name>A0A5J6FI89_9ACTN</name>
<evidence type="ECO:0000256" key="3">
    <source>
        <dbReference type="ARBA" id="ARBA00023082"/>
    </source>
</evidence>
<feature type="domain" description="RNA polymerase sigma-70 region 2" evidence="6">
    <location>
        <begin position="1"/>
        <end position="65"/>
    </location>
</feature>
<dbReference type="InterPro" id="IPR036388">
    <property type="entry name" value="WH-like_DNA-bd_sf"/>
</dbReference>
<feature type="domain" description="RNA polymerase sigma factor 70 region 4 type 2" evidence="7">
    <location>
        <begin position="94"/>
        <end position="144"/>
    </location>
</feature>
<evidence type="ECO:0000256" key="1">
    <source>
        <dbReference type="ARBA" id="ARBA00010641"/>
    </source>
</evidence>
<sequence>MYDDFRQRVWAYAVSQAGRTAADDVVSETFTVAWRRFHEIPQEPLPWLLGVARNVLRAHHRADARRSVPAGTGTWAKEAVTGDIADDVTERLTMLRALDRLSQTDREVLLLVAWHGLTPAQAGTVVGCSTATMRVRLHRARGRLRKAADSRQTKPPARRLQPFRRTNQEAAL</sequence>
<dbReference type="AlphaFoldDB" id="A0A5J6FI89"/>
<evidence type="ECO:0000259" key="7">
    <source>
        <dbReference type="Pfam" id="PF08281"/>
    </source>
</evidence>
<organism evidence="8 9">
    <name type="scientific">Streptomyces nitrosporeus</name>
    <dbReference type="NCBI Taxonomy" id="28894"/>
    <lineage>
        <taxon>Bacteria</taxon>
        <taxon>Bacillati</taxon>
        <taxon>Actinomycetota</taxon>
        <taxon>Actinomycetes</taxon>
        <taxon>Kitasatosporales</taxon>
        <taxon>Streptomycetaceae</taxon>
        <taxon>Streptomyces</taxon>
    </lineage>
</organism>
<feature type="region of interest" description="Disordered" evidence="5">
    <location>
        <begin position="140"/>
        <end position="172"/>
    </location>
</feature>
<dbReference type="PANTHER" id="PTHR43133">
    <property type="entry name" value="RNA POLYMERASE ECF-TYPE SIGMA FACTO"/>
    <property type="match status" value="1"/>
</dbReference>
<dbReference type="OrthoDB" id="4184921at2"/>
<evidence type="ECO:0000313" key="8">
    <source>
        <dbReference type="EMBL" id="QEU76319.1"/>
    </source>
</evidence>
<dbReference type="EMBL" id="CP023702">
    <property type="protein sequence ID" value="QEU76319.1"/>
    <property type="molecule type" value="Genomic_DNA"/>
</dbReference>
<gene>
    <name evidence="8" type="ORF">CP967_01275</name>
</gene>
<dbReference type="NCBIfam" id="TIGR02937">
    <property type="entry name" value="sigma70-ECF"/>
    <property type="match status" value="1"/>
</dbReference>
<dbReference type="GO" id="GO:0003677">
    <property type="term" value="F:DNA binding"/>
    <property type="evidence" value="ECO:0007669"/>
    <property type="project" value="InterPro"/>
</dbReference>
<dbReference type="PANTHER" id="PTHR43133:SF25">
    <property type="entry name" value="RNA POLYMERASE SIGMA FACTOR RFAY-RELATED"/>
    <property type="match status" value="1"/>
</dbReference>
<protein>
    <submittedName>
        <fullName evidence="8">RNA polymerase sigma factor</fullName>
    </submittedName>
</protein>
<evidence type="ECO:0000256" key="5">
    <source>
        <dbReference type="SAM" id="MobiDB-lite"/>
    </source>
</evidence>
<evidence type="ECO:0000313" key="9">
    <source>
        <dbReference type="Proteomes" id="UP000326178"/>
    </source>
</evidence>
<evidence type="ECO:0000259" key="6">
    <source>
        <dbReference type="Pfam" id="PF04542"/>
    </source>
</evidence>
<proteinExistence type="inferred from homology"/>
<dbReference type="CDD" id="cd06171">
    <property type="entry name" value="Sigma70_r4"/>
    <property type="match status" value="1"/>
</dbReference>
<evidence type="ECO:0000256" key="2">
    <source>
        <dbReference type="ARBA" id="ARBA00023015"/>
    </source>
</evidence>
<dbReference type="Gene3D" id="1.10.10.10">
    <property type="entry name" value="Winged helix-like DNA-binding domain superfamily/Winged helix DNA-binding domain"/>
    <property type="match status" value="1"/>
</dbReference>
<dbReference type="InterPro" id="IPR014284">
    <property type="entry name" value="RNA_pol_sigma-70_dom"/>
</dbReference>
<keyword evidence="9" id="KW-1185">Reference proteome</keyword>
<dbReference type="Pfam" id="PF08281">
    <property type="entry name" value="Sigma70_r4_2"/>
    <property type="match status" value="1"/>
</dbReference>
<comment type="similarity">
    <text evidence="1">Belongs to the sigma-70 factor family. ECF subfamily.</text>
</comment>
<dbReference type="InterPro" id="IPR013325">
    <property type="entry name" value="RNA_pol_sigma_r2"/>
</dbReference>
<dbReference type="InterPro" id="IPR007627">
    <property type="entry name" value="RNA_pol_sigma70_r2"/>
</dbReference>
<dbReference type="SUPFAM" id="SSF88659">
    <property type="entry name" value="Sigma3 and sigma4 domains of RNA polymerase sigma factors"/>
    <property type="match status" value="1"/>
</dbReference>
<dbReference type="GO" id="GO:0016987">
    <property type="term" value="F:sigma factor activity"/>
    <property type="evidence" value="ECO:0007669"/>
    <property type="project" value="UniProtKB-KW"/>
</dbReference>
<keyword evidence="3" id="KW-0731">Sigma factor</keyword>
<dbReference type="KEGG" id="snk:CP967_01275"/>
<keyword evidence="2" id="KW-0805">Transcription regulation</keyword>
<dbReference type="InterPro" id="IPR039425">
    <property type="entry name" value="RNA_pol_sigma-70-like"/>
</dbReference>
<dbReference type="Pfam" id="PF04542">
    <property type="entry name" value="Sigma70_r2"/>
    <property type="match status" value="1"/>
</dbReference>
<evidence type="ECO:0000256" key="4">
    <source>
        <dbReference type="ARBA" id="ARBA00023163"/>
    </source>
</evidence>